<protein>
    <submittedName>
        <fullName evidence="2">Uncharacterized protein</fullName>
    </submittedName>
</protein>
<comment type="caution">
    <text evidence="2">The sequence shown here is derived from an EMBL/GenBank/DDBJ whole genome shotgun (WGS) entry which is preliminary data.</text>
</comment>
<gene>
    <name evidence="2" type="ORF">BLS_004829</name>
</gene>
<accession>A0A8H3Z2C3</accession>
<evidence type="ECO:0000313" key="3">
    <source>
        <dbReference type="Proteomes" id="UP000433883"/>
    </source>
</evidence>
<feature type="chain" id="PRO_5034262674" evidence="1">
    <location>
        <begin position="20"/>
        <end position="470"/>
    </location>
</feature>
<name>A0A8H3Z2C3_VENIN</name>
<proteinExistence type="predicted"/>
<dbReference type="AlphaFoldDB" id="A0A8H3Z2C3"/>
<keyword evidence="1" id="KW-0732">Signal</keyword>
<dbReference type="EMBL" id="WNWQ01000032">
    <property type="protein sequence ID" value="KAE9983200.1"/>
    <property type="molecule type" value="Genomic_DNA"/>
</dbReference>
<evidence type="ECO:0000313" key="2">
    <source>
        <dbReference type="EMBL" id="KAE9983200.1"/>
    </source>
</evidence>
<feature type="signal peptide" evidence="1">
    <location>
        <begin position="1"/>
        <end position="19"/>
    </location>
</feature>
<reference evidence="2 3" key="1">
    <citation type="submission" date="2019-11" db="EMBL/GenBank/DDBJ databases">
        <title>Venturia inaequalis Genome Resource.</title>
        <authorList>
            <person name="Lichtner F.J."/>
        </authorList>
    </citation>
    <scope>NUCLEOTIDE SEQUENCE [LARGE SCALE GENOMIC DNA]</scope>
    <source>
        <strain evidence="2">Bline_iso_100314</strain>
    </source>
</reference>
<sequence length="470" mass="51757">MRFLTIVTPLTLLVLEVTGAAVTLARGLTESDVVQALASNPNLLPESSRQVLAARLQEHDLSIAQLQEYGLSKRTPQKELPPIKDENLAAVMAAMLGSIGNSKKIPPRTNVSEIQELESLWPGAKKRKIRYGPFRIPPITEVSLESRLLLKKGTANSLSLGATRPCKGDCIITQIATSIEWDDGRTATAKEGAYLHHAVLLNIGPEDPVCGGPIEHLFEAGNERTDGIFGIPGGSIKSGYHVKADDVFMINTELMNMDDKEKWVWLAMTFDYLEGHDPAYKDGKVIWMSIGPARCGENVENPFGRSNMTITAKPTQQKFEEHSIPWKAKKNGFLLGSNSHIHDGGIQTEIFQNDKVICRSIPKYSASIMGGMGSMPGGHSKRSIDIPSGGERLEVRSRRIRRQEAKNSSLHIESLEGCIFAGNEIPFRKGDSLYLRVDYDFNKYPGMRNSNGELEEIMGLAGNLVAFDYP</sequence>
<organism evidence="2 3">
    <name type="scientific">Venturia inaequalis</name>
    <name type="common">Apple scab fungus</name>
    <dbReference type="NCBI Taxonomy" id="5025"/>
    <lineage>
        <taxon>Eukaryota</taxon>
        <taxon>Fungi</taxon>
        <taxon>Dikarya</taxon>
        <taxon>Ascomycota</taxon>
        <taxon>Pezizomycotina</taxon>
        <taxon>Dothideomycetes</taxon>
        <taxon>Pleosporomycetidae</taxon>
        <taxon>Venturiales</taxon>
        <taxon>Venturiaceae</taxon>
        <taxon>Venturia</taxon>
    </lineage>
</organism>
<evidence type="ECO:0000256" key="1">
    <source>
        <dbReference type="SAM" id="SignalP"/>
    </source>
</evidence>
<dbReference type="Proteomes" id="UP000433883">
    <property type="component" value="Unassembled WGS sequence"/>
</dbReference>